<dbReference type="AlphaFoldDB" id="A0AA88XX42"/>
<dbReference type="Proteomes" id="UP001186944">
    <property type="component" value="Unassembled WGS sequence"/>
</dbReference>
<feature type="repeat" description="TPR" evidence="4">
    <location>
        <begin position="119"/>
        <end position="152"/>
    </location>
</feature>
<dbReference type="InterPro" id="IPR011990">
    <property type="entry name" value="TPR-like_helical_dom_sf"/>
</dbReference>
<dbReference type="EMBL" id="VSWD01000009">
    <property type="protein sequence ID" value="KAK3093598.1"/>
    <property type="molecule type" value="Genomic_DNA"/>
</dbReference>
<protein>
    <submittedName>
        <fullName evidence="6">Uncharacterized protein</fullName>
    </submittedName>
</protein>
<proteinExistence type="predicted"/>
<evidence type="ECO:0000313" key="7">
    <source>
        <dbReference type="Proteomes" id="UP001186944"/>
    </source>
</evidence>
<keyword evidence="2" id="KW-0677">Repeat</keyword>
<reference evidence="6" key="1">
    <citation type="submission" date="2019-08" db="EMBL/GenBank/DDBJ databases">
        <title>The improved chromosome-level genome for the pearl oyster Pinctada fucata martensii using PacBio sequencing and Hi-C.</title>
        <authorList>
            <person name="Zheng Z."/>
        </authorList>
    </citation>
    <scope>NUCLEOTIDE SEQUENCE</scope>
    <source>
        <strain evidence="6">ZZ-2019</strain>
        <tissue evidence="6">Adductor muscle</tissue>
    </source>
</reference>
<evidence type="ECO:0000256" key="1">
    <source>
        <dbReference type="ARBA" id="ARBA00022553"/>
    </source>
</evidence>
<feature type="region of interest" description="Disordered" evidence="5">
    <location>
        <begin position="177"/>
        <end position="222"/>
    </location>
</feature>
<dbReference type="PROSITE" id="PS50005">
    <property type="entry name" value="TPR"/>
    <property type="match status" value="1"/>
</dbReference>
<gene>
    <name evidence="6" type="ORF">FSP39_017932</name>
</gene>
<accession>A0AA88XX42</accession>
<dbReference type="Pfam" id="PF07719">
    <property type="entry name" value="TPR_2"/>
    <property type="match status" value="1"/>
</dbReference>
<dbReference type="InterPro" id="IPR013105">
    <property type="entry name" value="TPR_2"/>
</dbReference>
<keyword evidence="3 4" id="KW-0802">TPR repeat</keyword>
<keyword evidence="1" id="KW-0597">Phosphoprotein</keyword>
<dbReference type="SUPFAM" id="SSF48452">
    <property type="entry name" value="TPR-like"/>
    <property type="match status" value="1"/>
</dbReference>
<dbReference type="InterPro" id="IPR050754">
    <property type="entry name" value="FKBP4/5/8-like"/>
</dbReference>
<organism evidence="6 7">
    <name type="scientific">Pinctada imbricata</name>
    <name type="common">Atlantic pearl-oyster</name>
    <name type="synonym">Pinctada martensii</name>
    <dbReference type="NCBI Taxonomy" id="66713"/>
    <lineage>
        <taxon>Eukaryota</taxon>
        <taxon>Metazoa</taxon>
        <taxon>Spiralia</taxon>
        <taxon>Lophotrochozoa</taxon>
        <taxon>Mollusca</taxon>
        <taxon>Bivalvia</taxon>
        <taxon>Autobranchia</taxon>
        <taxon>Pteriomorphia</taxon>
        <taxon>Pterioida</taxon>
        <taxon>Pterioidea</taxon>
        <taxon>Pteriidae</taxon>
        <taxon>Pinctada</taxon>
    </lineage>
</organism>
<evidence type="ECO:0000256" key="4">
    <source>
        <dbReference type="PROSITE-ProRule" id="PRU00339"/>
    </source>
</evidence>
<evidence type="ECO:0000256" key="5">
    <source>
        <dbReference type="SAM" id="MobiDB-lite"/>
    </source>
</evidence>
<dbReference type="PANTHER" id="PTHR46512">
    <property type="entry name" value="PEPTIDYLPROLYL ISOMERASE"/>
    <property type="match status" value="1"/>
</dbReference>
<name>A0AA88XX42_PINIB</name>
<dbReference type="SMART" id="SM00028">
    <property type="entry name" value="TPR"/>
    <property type="match status" value="3"/>
</dbReference>
<keyword evidence="7" id="KW-1185">Reference proteome</keyword>
<evidence type="ECO:0000313" key="6">
    <source>
        <dbReference type="EMBL" id="KAK3093598.1"/>
    </source>
</evidence>
<feature type="compositionally biased region" description="Polar residues" evidence="5">
    <location>
        <begin position="191"/>
        <end position="209"/>
    </location>
</feature>
<evidence type="ECO:0000256" key="2">
    <source>
        <dbReference type="ARBA" id="ARBA00022737"/>
    </source>
</evidence>
<dbReference type="InterPro" id="IPR019734">
    <property type="entry name" value="TPR_rpt"/>
</dbReference>
<dbReference type="Gene3D" id="1.25.40.10">
    <property type="entry name" value="Tetratricopeptide repeat domain"/>
    <property type="match status" value="1"/>
</dbReference>
<comment type="caution">
    <text evidence="6">The sequence shown here is derived from an EMBL/GenBank/DDBJ whole genome shotgun (WGS) entry which is preliminary data.</text>
</comment>
<evidence type="ECO:0000256" key="3">
    <source>
        <dbReference type="ARBA" id="ARBA00022803"/>
    </source>
</evidence>
<sequence length="222" mass="25259">MEQPLMKISDNNKLDSAEKYKSEGNEFFRSKELKKAMGKYHRAILFLKGVGKETNVGAMFGATNSEIPKLSQEDQNRFEKLKVDCFNNLAACLLQTEKPSYQKVLEYCEEVLVVSPENIKAHHRRGVALYNLRKYEDAMSAFQRANERDPATRKYISMCKQAIEKEDRELRDTYRSMFSSSSAKKKDTIIVDSSESPTSVNGITDISAETTKDNNSEETVPS</sequence>